<comment type="caution">
    <text evidence="1">The sequence shown here is derived from an EMBL/GenBank/DDBJ whole genome shotgun (WGS) entry which is preliminary data.</text>
</comment>
<organism evidence="1 2">
    <name type="scientific">Entomophthora muscae</name>
    <dbReference type="NCBI Taxonomy" id="34485"/>
    <lineage>
        <taxon>Eukaryota</taxon>
        <taxon>Fungi</taxon>
        <taxon>Fungi incertae sedis</taxon>
        <taxon>Zoopagomycota</taxon>
        <taxon>Entomophthoromycotina</taxon>
        <taxon>Entomophthoromycetes</taxon>
        <taxon>Entomophthorales</taxon>
        <taxon>Entomophthoraceae</taxon>
        <taxon>Entomophthora</taxon>
    </lineage>
</organism>
<gene>
    <name evidence="1" type="primary">COX19_1</name>
    <name evidence="1" type="ORF">DSO57_1023964</name>
</gene>
<evidence type="ECO:0000313" key="1">
    <source>
        <dbReference type="EMBL" id="KAJ9049480.1"/>
    </source>
</evidence>
<name>A0ACC2RHM8_9FUNG</name>
<reference evidence="1" key="1">
    <citation type="submission" date="2022-04" db="EMBL/GenBank/DDBJ databases">
        <title>Genome of the entomopathogenic fungus Entomophthora muscae.</title>
        <authorList>
            <person name="Elya C."/>
            <person name="Lovett B.R."/>
            <person name="Lee E."/>
            <person name="Macias A.M."/>
            <person name="Hajek A.E."/>
            <person name="De Bivort B.L."/>
            <person name="Kasson M.T."/>
            <person name="De Fine Licht H.H."/>
            <person name="Stajich J.E."/>
        </authorList>
    </citation>
    <scope>NUCLEOTIDE SEQUENCE</scope>
    <source>
        <strain evidence="1">Berkeley</strain>
    </source>
</reference>
<evidence type="ECO:0000313" key="2">
    <source>
        <dbReference type="Proteomes" id="UP001165960"/>
    </source>
</evidence>
<protein>
    <submittedName>
        <fullName evidence="1">Cytochrome c oxidase assembly protein cox19</fullName>
    </submittedName>
</protein>
<accession>A0ACC2RHM8</accession>
<dbReference type="Proteomes" id="UP001165960">
    <property type="component" value="Unassembled WGS sequence"/>
</dbReference>
<dbReference type="EMBL" id="QTSX02007227">
    <property type="protein sequence ID" value="KAJ9049480.1"/>
    <property type="molecule type" value="Genomic_DNA"/>
</dbReference>
<keyword evidence="2" id="KW-1185">Reference proteome</keyword>
<proteinExistence type="predicted"/>
<sequence>MSFGRPPTFDNFRPVPPEKGSFPLDHEGECQELMKVYLSCLQNNKSESLSCRHLSKEYLKCRMERGLMAPDEFKNLGFQDKEKLDNPATRDKS</sequence>